<keyword evidence="1" id="KW-0812">Transmembrane</keyword>
<evidence type="ECO:0000256" key="1">
    <source>
        <dbReference type="SAM" id="Phobius"/>
    </source>
</evidence>
<protein>
    <submittedName>
        <fullName evidence="2">DUF4230 domain-containing protein</fullName>
    </submittedName>
</protein>
<dbReference type="RefSeq" id="WP_003615383.1">
    <property type="nucleotide sequence ID" value="NZ_BJLO01000069.1"/>
</dbReference>
<dbReference type="AlphaFoldDB" id="A0A1L3JVH5"/>
<dbReference type="InterPro" id="IPR025324">
    <property type="entry name" value="DUF4230"/>
</dbReference>
<keyword evidence="1" id="KW-0472">Membrane</keyword>
<dbReference type="EMBL" id="CP031023">
    <property type="protein sequence ID" value="AZA15943.1"/>
    <property type="molecule type" value="Genomic_DNA"/>
</dbReference>
<reference evidence="2" key="1">
    <citation type="submission" date="2018-07" db="EMBL/GenBank/DDBJ databases">
        <authorList>
            <person name="Somerville V."/>
        </authorList>
    </citation>
    <scope>NUCLEOTIDE SEQUENCE</scope>
    <source>
        <strain evidence="2">NWC_2_2</strain>
    </source>
</reference>
<keyword evidence="1" id="KW-1133">Transmembrane helix</keyword>
<name>A0A1L3JVH5_LACDL</name>
<dbReference type="OrthoDB" id="2067696at2"/>
<dbReference type="Pfam" id="PF14014">
    <property type="entry name" value="DUF4230"/>
    <property type="match status" value="1"/>
</dbReference>
<gene>
    <name evidence="2" type="ORF">DQL93_04820</name>
</gene>
<sequence>MQKRTDKGSGRRTGFLQKLAALLIAVVFLAGGIMIGQHLPKKSREQVTVATVSAKLKAIGELATEQYTYTGIYKLSNGQIPFITKKGFTMVYTANFKAGVKVKDIKVQVNQDQVTVTLPQSQLLDKKIDPSSIKFYDQSYALFNWNQKEDITKAEQAALKKATGVAKKSGLLARSQKNAKKLIRQLLQGTLDSRKLVIKTEE</sequence>
<evidence type="ECO:0000313" key="2">
    <source>
        <dbReference type="EMBL" id="AZA15943.1"/>
    </source>
</evidence>
<proteinExistence type="predicted"/>
<feature type="transmembrane region" description="Helical" evidence="1">
    <location>
        <begin position="20"/>
        <end position="39"/>
    </location>
</feature>
<organism evidence="2">
    <name type="scientific">Lactobacillus delbrueckii subsp. lactis</name>
    <dbReference type="NCBI Taxonomy" id="29397"/>
    <lineage>
        <taxon>Bacteria</taxon>
        <taxon>Bacillati</taxon>
        <taxon>Bacillota</taxon>
        <taxon>Bacilli</taxon>
        <taxon>Lactobacillales</taxon>
        <taxon>Lactobacillaceae</taxon>
        <taxon>Lactobacillus</taxon>
    </lineage>
</organism>
<accession>A0A1L3JVH5</accession>